<sequence length="169" mass="17923">MKNLKVKKLVLAAMFVAVGVALSPLNIPLGVAKCFPTQHIINVLLAVFLGPAYGVGAAFATSLIRNILGTGTLLAFPGSMVGAFLCGMAYKYTKMLWTTCIFEVIGTGIIGGILAFPVASLIMSKDVAMFAFVIPFLVSTAGGSLIAAFLIFSMEKMKLINMLKHQMEV</sequence>
<proteinExistence type="predicted"/>
<evidence type="ECO:0000313" key="3">
    <source>
        <dbReference type="Proteomes" id="UP000018227"/>
    </source>
</evidence>
<dbReference type="eggNOG" id="COG4732">
    <property type="taxonomic scope" value="Bacteria"/>
</dbReference>
<organism evidence="2 3">
    <name type="scientific">Catonella morbi ATCC 51271</name>
    <dbReference type="NCBI Taxonomy" id="592026"/>
    <lineage>
        <taxon>Bacteria</taxon>
        <taxon>Bacillati</taxon>
        <taxon>Bacillota</taxon>
        <taxon>Clostridia</taxon>
        <taxon>Lachnospirales</taxon>
        <taxon>Lachnospiraceae</taxon>
        <taxon>Catonella</taxon>
    </lineage>
</organism>
<dbReference type="NCBIfam" id="TIGR02359">
    <property type="entry name" value="thiW"/>
    <property type="match status" value="1"/>
</dbReference>
<dbReference type="RefSeq" id="WP_023353129.1">
    <property type="nucleotide sequence ID" value="NZ_KI535366.1"/>
</dbReference>
<accession>V2YA19</accession>
<dbReference type="EMBL" id="ACIL03000003">
    <property type="protein sequence ID" value="ESL04511.1"/>
    <property type="molecule type" value="Genomic_DNA"/>
</dbReference>
<keyword evidence="1" id="KW-1133">Transmembrane helix</keyword>
<evidence type="ECO:0000256" key="1">
    <source>
        <dbReference type="SAM" id="Phobius"/>
    </source>
</evidence>
<dbReference type="InterPro" id="IPR012652">
    <property type="entry name" value="ThiW"/>
</dbReference>
<dbReference type="STRING" id="592026.GCWU0000282_000225"/>
<feature type="transmembrane region" description="Helical" evidence="1">
    <location>
        <begin position="96"/>
        <end position="116"/>
    </location>
</feature>
<dbReference type="OrthoDB" id="5516776at2"/>
<dbReference type="Gene3D" id="1.10.1760.20">
    <property type="match status" value="1"/>
</dbReference>
<dbReference type="AlphaFoldDB" id="V2YA19"/>
<dbReference type="HOGENOM" id="CLU_100509_0_1_9"/>
<feature type="transmembrane region" description="Helical" evidence="1">
    <location>
        <begin position="128"/>
        <end position="152"/>
    </location>
</feature>
<dbReference type="Pfam" id="PF09512">
    <property type="entry name" value="ThiW"/>
    <property type="match status" value="1"/>
</dbReference>
<keyword evidence="3" id="KW-1185">Reference proteome</keyword>
<name>V2YA19_9FIRM</name>
<reference evidence="2 3" key="1">
    <citation type="submission" date="2013-06" db="EMBL/GenBank/DDBJ databases">
        <authorList>
            <person name="Weinstock G."/>
            <person name="Sodergren E."/>
            <person name="Clifton S."/>
            <person name="Fulton L."/>
            <person name="Fulton B."/>
            <person name="Courtney L."/>
            <person name="Fronick C."/>
            <person name="Harrison M."/>
            <person name="Strong C."/>
            <person name="Farmer C."/>
            <person name="Delahaunty K."/>
            <person name="Markovic C."/>
            <person name="Hall O."/>
            <person name="Minx P."/>
            <person name="Tomlinson C."/>
            <person name="Mitreva M."/>
            <person name="Nelson J."/>
            <person name="Hou S."/>
            <person name="Wollam A."/>
            <person name="Pepin K.H."/>
            <person name="Johnson M."/>
            <person name="Bhonagiri V."/>
            <person name="Nash W.E."/>
            <person name="Warren W."/>
            <person name="Chinwalla A."/>
            <person name="Mardis E.R."/>
            <person name="Wilson R.K."/>
        </authorList>
    </citation>
    <scope>NUCLEOTIDE SEQUENCE [LARGE SCALE GENOMIC DNA]</scope>
    <source>
        <strain evidence="2 3">ATCC 51271</strain>
    </source>
</reference>
<feature type="transmembrane region" description="Helical" evidence="1">
    <location>
        <begin position="71"/>
        <end position="90"/>
    </location>
</feature>
<evidence type="ECO:0000313" key="2">
    <source>
        <dbReference type="EMBL" id="ESL04511.1"/>
    </source>
</evidence>
<protein>
    <submittedName>
        <fullName evidence="2">Protein ThiW</fullName>
    </submittedName>
</protein>
<comment type="caution">
    <text evidence="2">The sequence shown here is derived from an EMBL/GenBank/DDBJ whole genome shotgun (WGS) entry which is preliminary data.</text>
</comment>
<gene>
    <name evidence="2" type="ORF">GCWU0000282_000225</name>
</gene>
<dbReference type="PIRSF" id="PIRSF024534">
    <property type="entry name" value="ThiW"/>
    <property type="match status" value="1"/>
</dbReference>
<feature type="transmembrane region" description="Helical" evidence="1">
    <location>
        <begin position="42"/>
        <end position="64"/>
    </location>
</feature>
<keyword evidence="1" id="KW-0812">Transmembrane</keyword>
<keyword evidence="1" id="KW-0472">Membrane</keyword>
<dbReference type="Proteomes" id="UP000018227">
    <property type="component" value="Unassembled WGS sequence"/>
</dbReference>